<evidence type="ECO:0008006" key="2">
    <source>
        <dbReference type="Google" id="ProtNLM"/>
    </source>
</evidence>
<sequence length="303" mass="32831">MNAATTLRTVLGHYPHTAALHAGELSDPAVRLDFQDVGVVHKAFAPMVRNQAYDLCELAVVTALQAIAYGRPVVLLPAVVASRFQRGCLIGYGPNGVPAETDLAGKRIGVRAYTQTTGMWVRAHLAEDVGLDITKVQWVTHDPAHVEQYQNPAFVEQIPGTKGTLQMLRDGDVDAAVLGNDLPSGEEYVAVVKNAGDRDLDWWRKHHFMPINHLVVASADACARQPDALRHAFALLREADRRTAPATPQADASCRPTLFGFESLAGALDFTIDACMAQGLLPRRLSLKEVFAPARKLLGSDAD</sequence>
<protein>
    <recommendedName>
        <fullName evidence="2">4,5-dihydroxyphthalate decarboxylase</fullName>
    </recommendedName>
</protein>
<proteinExistence type="predicted"/>
<reference evidence="1" key="1">
    <citation type="submission" date="2024-06" db="EMBL/GenBank/DDBJ databases">
        <authorList>
            <person name="Coelho C."/>
            <person name="Bento M."/>
            <person name="Garcia E."/>
            <person name="Camelo A."/>
            <person name="Brandao I."/>
            <person name="Espirito Santo C."/>
            <person name="Trovao J."/>
            <person name="Verissimo A."/>
            <person name="Costa J."/>
            <person name="Tiago I."/>
        </authorList>
    </citation>
    <scope>NUCLEOTIDE SEQUENCE</scope>
    <source>
        <strain evidence="1">KWT182</strain>
    </source>
</reference>
<name>A0AAU7QBK8_9GAMM</name>
<dbReference type="SUPFAM" id="SSF53850">
    <property type="entry name" value="Periplasmic binding protein-like II"/>
    <property type="match status" value="1"/>
</dbReference>
<dbReference type="Gene3D" id="3.40.190.10">
    <property type="entry name" value="Periplasmic binding protein-like II"/>
    <property type="match status" value="2"/>
</dbReference>
<accession>A0AAU7QBK8</accession>
<dbReference type="EMBL" id="CP157947">
    <property type="protein sequence ID" value="XBS70360.1"/>
    <property type="molecule type" value="Genomic_DNA"/>
</dbReference>
<organism evidence="1">
    <name type="scientific">Acerihabitans sp. KWT182</name>
    <dbReference type="NCBI Taxonomy" id="3157919"/>
    <lineage>
        <taxon>Bacteria</taxon>
        <taxon>Pseudomonadati</taxon>
        <taxon>Pseudomonadota</taxon>
        <taxon>Gammaproteobacteria</taxon>
        <taxon>Enterobacterales</taxon>
        <taxon>Pectobacteriaceae</taxon>
        <taxon>Acerihabitans</taxon>
    </lineage>
</organism>
<evidence type="ECO:0000313" key="1">
    <source>
        <dbReference type="EMBL" id="XBS70360.1"/>
    </source>
</evidence>
<dbReference type="AlphaFoldDB" id="A0AAU7QBK8"/>
<gene>
    <name evidence="1" type="ORF">ABK905_03625</name>
</gene>